<keyword evidence="4 8" id="KW-0862">Zinc</keyword>
<evidence type="ECO:0000259" key="12">
    <source>
        <dbReference type="PROSITE" id="PS51321"/>
    </source>
</evidence>
<reference evidence="13 14" key="1">
    <citation type="submission" date="2018-04" db="EMBL/GenBank/DDBJ databases">
        <authorList>
            <person name="Vogel A."/>
        </authorList>
    </citation>
    <scope>NUCLEOTIDE SEQUENCE [LARGE SCALE GENOMIC DNA]</scope>
</reference>
<comment type="function">
    <text evidence="8">Necessary for efficient RNA polymerase II transcription elongation past template-encoded arresting sites.</text>
</comment>
<evidence type="ECO:0000256" key="2">
    <source>
        <dbReference type="ARBA" id="ARBA00022723"/>
    </source>
</evidence>
<dbReference type="PANTHER" id="PTHR11477">
    <property type="entry name" value="TRANSCRIPTION FACTOR S-II ZINC FINGER DOMAIN-CONTAINING PROTEIN"/>
    <property type="match status" value="1"/>
</dbReference>
<dbReference type="SUPFAM" id="SSF46942">
    <property type="entry name" value="Elongation factor TFIIS domain 2"/>
    <property type="match status" value="1"/>
</dbReference>
<evidence type="ECO:0000256" key="9">
    <source>
        <dbReference type="SAM" id="MobiDB-lite"/>
    </source>
</evidence>
<dbReference type="Pfam" id="PF07500">
    <property type="entry name" value="TFIIS_M"/>
    <property type="match status" value="1"/>
</dbReference>
<evidence type="ECO:0000256" key="4">
    <source>
        <dbReference type="ARBA" id="ARBA00022833"/>
    </source>
</evidence>
<dbReference type="InterPro" id="IPR001222">
    <property type="entry name" value="Znf_TFIIS"/>
</dbReference>
<gene>
    <name evidence="13" type="ORF">CCAM_LOCUS22889</name>
</gene>
<dbReference type="NCBIfam" id="TIGR01385">
    <property type="entry name" value="TFSII"/>
    <property type="match status" value="1"/>
</dbReference>
<keyword evidence="3 6" id="KW-0863">Zinc-finger</keyword>
<feature type="compositionally biased region" description="Basic and acidic residues" evidence="9">
    <location>
        <begin position="100"/>
        <end position="113"/>
    </location>
</feature>
<dbReference type="InterPro" id="IPR003617">
    <property type="entry name" value="TFIIS/CRSP70_N_sub"/>
</dbReference>
<feature type="domain" description="TFIIS central" evidence="12">
    <location>
        <begin position="188"/>
        <end position="313"/>
    </location>
</feature>
<dbReference type="InterPro" id="IPR035100">
    <property type="entry name" value="TF_IIS-typ"/>
</dbReference>
<dbReference type="AlphaFoldDB" id="A0A484LX41"/>
<dbReference type="Proteomes" id="UP000595140">
    <property type="component" value="Unassembled WGS sequence"/>
</dbReference>
<keyword evidence="5 7" id="KW-0539">Nucleus</keyword>
<dbReference type="InterPro" id="IPR003618">
    <property type="entry name" value="TFIIS_cen_dom"/>
</dbReference>
<dbReference type="SUPFAM" id="SSF57783">
    <property type="entry name" value="Zinc beta-ribbon"/>
    <property type="match status" value="1"/>
</dbReference>
<protein>
    <recommendedName>
        <fullName evidence="8">Transcription elongation factor</fullName>
    </recommendedName>
</protein>
<evidence type="ECO:0000256" key="3">
    <source>
        <dbReference type="ARBA" id="ARBA00022771"/>
    </source>
</evidence>
<evidence type="ECO:0000259" key="10">
    <source>
        <dbReference type="PROSITE" id="PS51133"/>
    </source>
</evidence>
<dbReference type="Pfam" id="PF08711">
    <property type="entry name" value="Med26"/>
    <property type="match status" value="1"/>
</dbReference>
<dbReference type="OrthoDB" id="44867at2759"/>
<evidence type="ECO:0000259" key="11">
    <source>
        <dbReference type="PROSITE" id="PS51319"/>
    </source>
</evidence>
<dbReference type="PROSITE" id="PS51321">
    <property type="entry name" value="TFIIS_CENTRAL"/>
    <property type="match status" value="1"/>
</dbReference>
<dbReference type="PROSITE" id="PS00466">
    <property type="entry name" value="ZF_TFIIS_1"/>
    <property type="match status" value="1"/>
</dbReference>
<dbReference type="InterPro" id="IPR036575">
    <property type="entry name" value="TFIIS_cen_dom_sf"/>
</dbReference>
<dbReference type="Gene3D" id="1.10.472.30">
    <property type="entry name" value="Transcription elongation factor S-II, central domain"/>
    <property type="match status" value="1"/>
</dbReference>
<dbReference type="InterPro" id="IPR006289">
    <property type="entry name" value="TFSII"/>
</dbReference>
<name>A0A484LX41_9ASTE</name>
<dbReference type="SUPFAM" id="SSF47676">
    <property type="entry name" value="Conserved domain common to transcription factors TFIIS, elongin A, CRSP70"/>
    <property type="match status" value="1"/>
</dbReference>
<dbReference type="PROSITE" id="PS51319">
    <property type="entry name" value="TFIIS_N"/>
    <property type="match status" value="1"/>
</dbReference>
<accession>A0A484LX41</accession>
<keyword evidence="8" id="KW-0238">DNA-binding</keyword>
<dbReference type="PROSITE" id="PS51133">
    <property type="entry name" value="ZF_TFIIS_2"/>
    <property type="match status" value="1"/>
</dbReference>
<dbReference type="GO" id="GO:0005634">
    <property type="term" value="C:nucleus"/>
    <property type="evidence" value="ECO:0007669"/>
    <property type="project" value="UniProtKB-SubCell"/>
</dbReference>
<dbReference type="PANTHER" id="PTHR11477:SF0">
    <property type="entry name" value="IP08861P-RELATED"/>
    <property type="match status" value="1"/>
</dbReference>
<feature type="domain" description="TFIIS N-terminal" evidence="11">
    <location>
        <begin position="10"/>
        <end position="86"/>
    </location>
</feature>
<dbReference type="EMBL" id="OOIL02002239">
    <property type="protein sequence ID" value="VFQ81113.1"/>
    <property type="molecule type" value="Genomic_DNA"/>
</dbReference>
<keyword evidence="2 8" id="KW-0479">Metal-binding</keyword>
<dbReference type="InterPro" id="IPR035441">
    <property type="entry name" value="TFIIS/LEDGF_dom_sf"/>
</dbReference>
<keyword evidence="8" id="KW-0804">Transcription</keyword>
<evidence type="ECO:0000256" key="7">
    <source>
        <dbReference type="PROSITE-ProRule" id="PRU00649"/>
    </source>
</evidence>
<evidence type="ECO:0000256" key="8">
    <source>
        <dbReference type="RuleBase" id="RU368078"/>
    </source>
</evidence>
<feature type="compositionally biased region" description="Basic and acidic residues" evidence="9">
    <location>
        <begin position="130"/>
        <end position="145"/>
    </location>
</feature>
<dbReference type="GO" id="GO:0008270">
    <property type="term" value="F:zinc ion binding"/>
    <property type="evidence" value="ECO:0007669"/>
    <property type="project" value="UniProtKB-UniRule"/>
</dbReference>
<dbReference type="SMART" id="SM00510">
    <property type="entry name" value="TFS2M"/>
    <property type="match status" value="1"/>
</dbReference>
<evidence type="ECO:0000256" key="6">
    <source>
        <dbReference type="PROSITE-ProRule" id="PRU00472"/>
    </source>
</evidence>
<evidence type="ECO:0000256" key="1">
    <source>
        <dbReference type="ARBA" id="ARBA00004123"/>
    </source>
</evidence>
<keyword evidence="14" id="KW-1185">Reference proteome</keyword>
<evidence type="ECO:0000313" key="13">
    <source>
        <dbReference type="EMBL" id="VFQ81113.1"/>
    </source>
</evidence>
<proteinExistence type="inferred from homology"/>
<dbReference type="FunFam" id="2.20.25.10:FF:000001">
    <property type="entry name" value="Probable Transcription elongation factor S-II"/>
    <property type="match status" value="1"/>
</dbReference>
<dbReference type="SMART" id="SM00509">
    <property type="entry name" value="TFS2N"/>
    <property type="match status" value="1"/>
</dbReference>
<dbReference type="Gene3D" id="2.20.25.10">
    <property type="match status" value="1"/>
</dbReference>
<dbReference type="SMART" id="SM00440">
    <property type="entry name" value="ZnF_C2C2"/>
    <property type="match status" value="1"/>
</dbReference>
<dbReference type="CDD" id="cd00183">
    <property type="entry name" value="TFIIS_I"/>
    <property type="match status" value="1"/>
</dbReference>
<dbReference type="Pfam" id="PF01096">
    <property type="entry name" value="Zn_ribbon_TFIIS"/>
    <property type="match status" value="1"/>
</dbReference>
<sequence length="358" mass="40303">MEKELVELYEVVRKAAEAAAVEGDDAEEARCLDAMKQLKKFPVNYNVLVSSQVGKSLRKLTKHPREKIKALASDIVEIWKQIIVRETMKNKNSENPASQKPEKPETMKNRNSEKPANQKPEKPPITAKPETVKNKNPENLEDPDKRSHKVPKTLPSAKPERSNPSFSKKPENPAPPKLSSLIYTKDADRDQLREAIANALCKVAGESEGNDDIIANVSACDPYRVAVQVETALFEKWGSAKGSNKMRYRSVKFNLTDGKNPDFRRRVLLGEFPPESVPELTPEDMASDERKMQNEKIKEKALFNSQRGGPSVASTNAFKCGKCGKRECTYFQLQTRSADEPMTTFVTCTNCDNRWKFS</sequence>
<dbReference type="Gene3D" id="1.20.930.10">
    <property type="entry name" value="Conserved domain common to transcription factors TFIIS, elongin A, CRSP70"/>
    <property type="match status" value="1"/>
</dbReference>
<dbReference type="CDD" id="cd13749">
    <property type="entry name" value="Zn-ribbon_TFIIS"/>
    <property type="match status" value="1"/>
</dbReference>
<dbReference type="PIRSF" id="PIRSF006704">
    <property type="entry name" value="TF_IIS"/>
    <property type="match status" value="1"/>
</dbReference>
<dbReference type="GO" id="GO:0003677">
    <property type="term" value="F:DNA binding"/>
    <property type="evidence" value="ECO:0007669"/>
    <property type="project" value="UniProtKB-KW"/>
</dbReference>
<keyword evidence="8" id="KW-0805">Transcription regulation</keyword>
<comment type="subcellular location">
    <subcellularLocation>
        <location evidence="1 7 8">Nucleus</location>
    </subcellularLocation>
</comment>
<organism evidence="13 14">
    <name type="scientific">Cuscuta campestris</name>
    <dbReference type="NCBI Taxonomy" id="132261"/>
    <lineage>
        <taxon>Eukaryota</taxon>
        <taxon>Viridiplantae</taxon>
        <taxon>Streptophyta</taxon>
        <taxon>Embryophyta</taxon>
        <taxon>Tracheophyta</taxon>
        <taxon>Spermatophyta</taxon>
        <taxon>Magnoliopsida</taxon>
        <taxon>eudicotyledons</taxon>
        <taxon>Gunneridae</taxon>
        <taxon>Pentapetalae</taxon>
        <taxon>asterids</taxon>
        <taxon>lamiids</taxon>
        <taxon>Solanales</taxon>
        <taxon>Convolvulaceae</taxon>
        <taxon>Cuscuteae</taxon>
        <taxon>Cuscuta</taxon>
        <taxon>Cuscuta subgen. Grammica</taxon>
        <taxon>Cuscuta sect. Cleistogrammica</taxon>
    </lineage>
</organism>
<dbReference type="GO" id="GO:0006368">
    <property type="term" value="P:transcription elongation by RNA polymerase II"/>
    <property type="evidence" value="ECO:0007669"/>
    <property type="project" value="InterPro"/>
</dbReference>
<comment type="similarity">
    <text evidence="8">Belongs to the TFS-II family.</text>
</comment>
<evidence type="ECO:0000256" key="5">
    <source>
        <dbReference type="ARBA" id="ARBA00023242"/>
    </source>
</evidence>
<feature type="region of interest" description="Disordered" evidence="9">
    <location>
        <begin position="89"/>
        <end position="179"/>
    </location>
</feature>
<evidence type="ECO:0000313" key="14">
    <source>
        <dbReference type="Proteomes" id="UP000595140"/>
    </source>
</evidence>
<dbReference type="InterPro" id="IPR017923">
    <property type="entry name" value="TFIIS_N"/>
</dbReference>
<feature type="domain" description="TFIIS-type" evidence="10">
    <location>
        <begin position="316"/>
        <end position="356"/>
    </location>
</feature>